<dbReference type="AlphaFoldDB" id="A0A9D4BFE1"/>
<evidence type="ECO:0000313" key="2">
    <source>
        <dbReference type="Proteomes" id="UP000828390"/>
    </source>
</evidence>
<evidence type="ECO:0000313" key="1">
    <source>
        <dbReference type="EMBL" id="KAH3693056.1"/>
    </source>
</evidence>
<reference evidence="1" key="2">
    <citation type="submission" date="2020-11" db="EMBL/GenBank/DDBJ databases">
        <authorList>
            <person name="McCartney M.A."/>
            <person name="Auch B."/>
            <person name="Kono T."/>
            <person name="Mallez S."/>
            <person name="Becker A."/>
            <person name="Gohl D.M."/>
            <person name="Silverstein K.A.T."/>
            <person name="Koren S."/>
            <person name="Bechman K.B."/>
            <person name="Herman A."/>
            <person name="Abrahante J.E."/>
            <person name="Garbe J."/>
        </authorList>
    </citation>
    <scope>NUCLEOTIDE SEQUENCE</scope>
    <source>
        <strain evidence="1">Duluth1</strain>
        <tissue evidence="1">Whole animal</tissue>
    </source>
</reference>
<protein>
    <submittedName>
        <fullName evidence="1">Uncharacterized protein</fullName>
    </submittedName>
</protein>
<comment type="caution">
    <text evidence="1">The sequence shown here is derived from an EMBL/GenBank/DDBJ whole genome shotgun (WGS) entry which is preliminary data.</text>
</comment>
<keyword evidence="2" id="KW-1185">Reference proteome</keyword>
<proteinExistence type="predicted"/>
<reference evidence="1" key="1">
    <citation type="journal article" date="2019" name="bioRxiv">
        <title>The Genome of the Zebra Mussel, Dreissena polymorpha: A Resource for Invasive Species Research.</title>
        <authorList>
            <person name="McCartney M.A."/>
            <person name="Auch B."/>
            <person name="Kono T."/>
            <person name="Mallez S."/>
            <person name="Zhang Y."/>
            <person name="Obille A."/>
            <person name="Becker A."/>
            <person name="Abrahante J.E."/>
            <person name="Garbe J."/>
            <person name="Badalamenti J.P."/>
            <person name="Herman A."/>
            <person name="Mangelson H."/>
            <person name="Liachko I."/>
            <person name="Sullivan S."/>
            <person name="Sone E.D."/>
            <person name="Koren S."/>
            <person name="Silverstein K.A.T."/>
            <person name="Beckman K.B."/>
            <person name="Gohl D.M."/>
        </authorList>
    </citation>
    <scope>NUCLEOTIDE SEQUENCE</scope>
    <source>
        <strain evidence="1">Duluth1</strain>
        <tissue evidence="1">Whole animal</tissue>
    </source>
</reference>
<dbReference type="Proteomes" id="UP000828390">
    <property type="component" value="Unassembled WGS sequence"/>
</dbReference>
<organism evidence="1 2">
    <name type="scientific">Dreissena polymorpha</name>
    <name type="common">Zebra mussel</name>
    <name type="synonym">Mytilus polymorpha</name>
    <dbReference type="NCBI Taxonomy" id="45954"/>
    <lineage>
        <taxon>Eukaryota</taxon>
        <taxon>Metazoa</taxon>
        <taxon>Spiralia</taxon>
        <taxon>Lophotrochozoa</taxon>
        <taxon>Mollusca</taxon>
        <taxon>Bivalvia</taxon>
        <taxon>Autobranchia</taxon>
        <taxon>Heteroconchia</taxon>
        <taxon>Euheterodonta</taxon>
        <taxon>Imparidentia</taxon>
        <taxon>Neoheterodontei</taxon>
        <taxon>Myida</taxon>
        <taxon>Dreissenoidea</taxon>
        <taxon>Dreissenidae</taxon>
        <taxon>Dreissena</taxon>
    </lineage>
</organism>
<gene>
    <name evidence="1" type="ORF">DPMN_193393</name>
</gene>
<accession>A0A9D4BFE1</accession>
<dbReference type="EMBL" id="JAIWYP010000018">
    <property type="protein sequence ID" value="KAH3693056.1"/>
    <property type="molecule type" value="Genomic_DNA"/>
</dbReference>
<sequence length="183" mass="20078">MRLGEVTYVCRPCIDAEALDNEMPVLEISATVPQIDDDDDAGDDRPMPLLEVSVPCDESGDRDPYDELVDPYADDTIVDMHTTHDEIDDYEPSAVPVIDSTTLSADDRSDGDMTFTGMECDIADVIEVVEPIQEDSFNAALSETVLEDQGVIYTILERGSQKGKPVLVSNLGYAYSIKVHVSK</sequence>
<name>A0A9D4BFE1_DREPO</name>